<name>A0ABR2EJ04_9ROSI</name>
<protein>
    <submittedName>
        <fullName evidence="1">Uncharacterized protein</fullName>
    </submittedName>
</protein>
<comment type="caution">
    <text evidence="1">The sequence shown here is derived from an EMBL/GenBank/DDBJ whole genome shotgun (WGS) entry which is preliminary data.</text>
</comment>
<dbReference type="Proteomes" id="UP001472677">
    <property type="component" value="Unassembled WGS sequence"/>
</dbReference>
<reference evidence="1 2" key="1">
    <citation type="journal article" date="2024" name="G3 (Bethesda)">
        <title>Genome assembly of Hibiscus sabdariffa L. provides insights into metabolisms of medicinal natural products.</title>
        <authorList>
            <person name="Kim T."/>
        </authorList>
    </citation>
    <scope>NUCLEOTIDE SEQUENCE [LARGE SCALE GENOMIC DNA]</scope>
    <source>
        <strain evidence="1">TK-2024</strain>
        <tissue evidence="1">Old leaves</tissue>
    </source>
</reference>
<accession>A0ABR2EJ04</accession>
<keyword evidence="2" id="KW-1185">Reference proteome</keyword>
<evidence type="ECO:0000313" key="1">
    <source>
        <dbReference type="EMBL" id="KAK8561349.1"/>
    </source>
</evidence>
<organism evidence="1 2">
    <name type="scientific">Hibiscus sabdariffa</name>
    <name type="common">roselle</name>
    <dbReference type="NCBI Taxonomy" id="183260"/>
    <lineage>
        <taxon>Eukaryota</taxon>
        <taxon>Viridiplantae</taxon>
        <taxon>Streptophyta</taxon>
        <taxon>Embryophyta</taxon>
        <taxon>Tracheophyta</taxon>
        <taxon>Spermatophyta</taxon>
        <taxon>Magnoliopsida</taxon>
        <taxon>eudicotyledons</taxon>
        <taxon>Gunneridae</taxon>
        <taxon>Pentapetalae</taxon>
        <taxon>rosids</taxon>
        <taxon>malvids</taxon>
        <taxon>Malvales</taxon>
        <taxon>Malvaceae</taxon>
        <taxon>Malvoideae</taxon>
        <taxon>Hibiscus</taxon>
    </lineage>
</organism>
<dbReference type="EMBL" id="JBBPBM010000013">
    <property type="protein sequence ID" value="KAK8561349.1"/>
    <property type="molecule type" value="Genomic_DNA"/>
</dbReference>
<proteinExistence type="predicted"/>
<sequence length="133" mass="14294">MATTTVQLTNLSGETATLVSSNYGAALGRIRNDTAPIAFQQYISGDMNGAVAYNVGNIVTWIVIWTTDYRVATQVLPAGAPVVWKDIADNNLQSNRAENSLRMEYGGKYTSKADISSTPEGQTLNVTISYAPN</sequence>
<evidence type="ECO:0000313" key="2">
    <source>
        <dbReference type="Proteomes" id="UP001472677"/>
    </source>
</evidence>
<gene>
    <name evidence="1" type="ORF">V6N12_048423</name>
</gene>